<accession>A0A103X6A7</accession>
<proteinExistence type="predicted"/>
<dbReference type="PANTHER" id="PTHR33491">
    <property type="entry name" value="OSJNBA0016N04.9 PROTEIN"/>
    <property type="match status" value="1"/>
</dbReference>
<gene>
    <name evidence="1" type="ORF">Ccrd_025443</name>
</gene>
<keyword evidence="1" id="KW-0808">Transferase</keyword>
<keyword evidence="2" id="KW-1185">Reference proteome</keyword>
<evidence type="ECO:0000313" key="2">
    <source>
        <dbReference type="Proteomes" id="UP000243975"/>
    </source>
</evidence>
<evidence type="ECO:0000313" key="1">
    <source>
        <dbReference type="EMBL" id="KVH84859.1"/>
    </source>
</evidence>
<dbReference type="EMBL" id="LEKV01006365">
    <property type="protein sequence ID" value="KVH84859.1"/>
    <property type="molecule type" value="Genomic_DNA"/>
</dbReference>
<keyword evidence="1" id="KW-0418">Kinase</keyword>
<keyword evidence="1" id="KW-0675">Receptor</keyword>
<organism evidence="1 2">
    <name type="scientific">Cynara cardunculus var. scolymus</name>
    <name type="common">Globe artichoke</name>
    <name type="synonym">Cynara scolymus</name>
    <dbReference type="NCBI Taxonomy" id="59895"/>
    <lineage>
        <taxon>Eukaryota</taxon>
        <taxon>Viridiplantae</taxon>
        <taxon>Streptophyta</taxon>
        <taxon>Embryophyta</taxon>
        <taxon>Tracheophyta</taxon>
        <taxon>Spermatophyta</taxon>
        <taxon>Magnoliopsida</taxon>
        <taxon>eudicotyledons</taxon>
        <taxon>Gunneridae</taxon>
        <taxon>Pentapetalae</taxon>
        <taxon>asterids</taxon>
        <taxon>campanulids</taxon>
        <taxon>Asterales</taxon>
        <taxon>Asteraceae</taxon>
        <taxon>Carduoideae</taxon>
        <taxon>Cardueae</taxon>
        <taxon>Carduinae</taxon>
        <taxon>Cynara</taxon>
    </lineage>
</organism>
<comment type="caution">
    <text evidence="1">The sequence shown here is derived from an EMBL/GenBank/DDBJ whole genome shotgun (WGS) entry which is preliminary data.</text>
</comment>
<reference evidence="1 2" key="1">
    <citation type="journal article" date="2016" name="Sci. Rep.">
        <title>The genome sequence of the outbreeding globe artichoke constructed de novo incorporating a phase-aware low-pass sequencing strategy of F1 progeny.</title>
        <authorList>
            <person name="Scaglione D."/>
            <person name="Reyes-Chin-Wo S."/>
            <person name="Acquadro A."/>
            <person name="Froenicke L."/>
            <person name="Portis E."/>
            <person name="Beitel C."/>
            <person name="Tirone M."/>
            <person name="Mauro R."/>
            <person name="Lo Monaco A."/>
            <person name="Mauromicale G."/>
            <person name="Faccioli P."/>
            <person name="Cattivelli L."/>
            <person name="Rieseberg L."/>
            <person name="Michelmore R."/>
            <person name="Lanteri S."/>
        </authorList>
    </citation>
    <scope>NUCLEOTIDE SEQUENCE [LARGE SCALE GENOMIC DNA]</scope>
    <source>
        <strain evidence="1">2C</strain>
    </source>
</reference>
<dbReference type="GO" id="GO:0016301">
    <property type="term" value="F:kinase activity"/>
    <property type="evidence" value="ECO:0007669"/>
    <property type="project" value="UniProtKB-KW"/>
</dbReference>
<sequence length="175" mass="19345">MFSFATAGKYPTSKTYSLVNATNLAKPGCDSRWGDLIVPYPFGIGTNSNCSIGDGFDIHYNTSSDPPKASIRKTDYNSIKQISDSTLHISNMVATSLFDDSDIANSTRYVDPWTYAFFGDEDVFKFKPNQWAVLLAIQIVRVLTLQGRAVGIAASAKKAIREIPIYLRVAKVQFK</sequence>
<name>A0A103X6A7_CYNCS</name>
<dbReference type="AlphaFoldDB" id="A0A103X6A7"/>
<dbReference type="Gramene" id="KVH84859">
    <property type="protein sequence ID" value="KVH84859"/>
    <property type="gene ID" value="Ccrd_025443"/>
</dbReference>
<protein>
    <submittedName>
        <fullName evidence="1">Wall-associated receptor kinase galacturonan-binding domain-containing protein</fullName>
    </submittedName>
</protein>
<dbReference type="Proteomes" id="UP000243975">
    <property type="component" value="Unassembled WGS sequence"/>
</dbReference>